<reference evidence="1 2" key="1">
    <citation type="journal article" date="2023" name="Nucleic Acids Res.">
        <title>The hologenome of Daphnia magna reveals possible DNA methylation and microbiome-mediated evolution of the host genome.</title>
        <authorList>
            <person name="Chaturvedi A."/>
            <person name="Li X."/>
            <person name="Dhandapani V."/>
            <person name="Marshall H."/>
            <person name="Kissane S."/>
            <person name="Cuenca-Cambronero M."/>
            <person name="Asole G."/>
            <person name="Calvet F."/>
            <person name="Ruiz-Romero M."/>
            <person name="Marangio P."/>
            <person name="Guigo R."/>
            <person name="Rago D."/>
            <person name="Mirbahai L."/>
            <person name="Eastwood N."/>
            <person name="Colbourne J.K."/>
            <person name="Zhou J."/>
            <person name="Mallon E."/>
            <person name="Orsini L."/>
        </authorList>
    </citation>
    <scope>NUCLEOTIDE SEQUENCE [LARGE SCALE GENOMIC DNA]</scope>
    <source>
        <strain evidence="1">LRV0_1</strain>
    </source>
</reference>
<proteinExistence type="predicted"/>
<dbReference type="Proteomes" id="UP001234178">
    <property type="component" value="Unassembled WGS sequence"/>
</dbReference>
<evidence type="ECO:0000313" key="1">
    <source>
        <dbReference type="EMBL" id="KAK4006554.1"/>
    </source>
</evidence>
<protein>
    <submittedName>
        <fullName evidence="1">Uncharacterized protein</fullName>
    </submittedName>
</protein>
<name>A0ABQ9Z101_9CRUS</name>
<evidence type="ECO:0000313" key="2">
    <source>
        <dbReference type="Proteomes" id="UP001234178"/>
    </source>
</evidence>
<sequence length="113" mass="12701">MNPQKRPPLSVNTLSARRRTLCPPKRPLYLPVDPIVVFARSPLIVCARQPNPVSARRLIHSLCPSTQSLPAKISVVFARQITHSLCPSSHSLPTKMRNEVARQLIYCLWLSNP</sequence>
<keyword evidence="2" id="KW-1185">Reference proteome</keyword>
<organism evidence="1 2">
    <name type="scientific">Daphnia magna</name>
    <dbReference type="NCBI Taxonomy" id="35525"/>
    <lineage>
        <taxon>Eukaryota</taxon>
        <taxon>Metazoa</taxon>
        <taxon>Ecdysozoa</taxon>
        <taxon>Arthropoda</taxon>
        <taxon>Crustacea</taxon>
        <taxon>Branchiopoda</taxon>
        <taxon>Diplostraca</taxon>
        <taxon>Cladocera</taxon>
        <taxon>Anomopoda</taxon>
        <taxon>Daphniidae</taxon>
        <taxon>Daphnia</taxon>
    </lineage>
</organism>
<gene>
    <name evidence="1" type="ORF">OUZ56_011708</name>
</gene>
<dbReference type="EMBL" id="JAOYFB010000002">
    <property type="protein sequence ID" value="KAK4006554.1"/>
    <property type="molecule type" value="Genomic_DNA"/>
</dbReference>
<comment type="caution">
    <text evidence="1">The sequence shown here is derived from an EMBL/GenBank/DDBJ whole genome shotgun (WGS) entry which is preliminary data.</text>
</comment>
<accession>A0ABQ9Z101</accession>